<evidence type="ECO:0000259" key="2">
    <source>
        <dbReference type="PROSITE" id="PS51724"/>
    </source>
</evidence>
<dbReference type="Gene3D" id="3.30.70.1070">
    <property type="entry name" value="Sporulation related repeat"/>
    <property type="match status" value="1"/>
</dbReference>
<sequence>MLSDHIRTLLRDHDCVIIPDFGGLIADYAPAQIHPVRHTLAPPAKRVAFNQSLTRNDGLLVDALSRTLNVSTAQARQLVREAVVRMEQELENGLRTELGGVGIFRRAPGRGLEFEYTGGQNLLSASFGLPELVSRPVRATDALLARERPAPAPLLASARSGRAVRVLRTLGMVSIAGLVLSANYIFADMFGYLPDNLRLTALSGNAAEASAVNPAPQSTQRQQAALADPSSELAATPTPRLNAPVSAATEDEWNNAASAPSTAKAVVVKPAAKPVVVAKPVVHATVPAAAPKPAAPVAATPVQTVKGKAAKPAKAKAPGWEKAAATNATAGASSATIKSRTGRYYIVAGSYTSLANAEKGRQALVRLGHPARVILPAPGSRQFMLSVADYPDRASADRQASILRKRMGDLWIKNY</sequence>
<dbReference type="SUPFAM" id="SSF110997">
    <property type="entry name" value="Sporulation related repeat"/>
    <property type="match status" value="1"/>
</dbReference>
<feature type="domain" description="SPOR" evidence="2">
    <location>
        <begin position="338"/>
        <end position="415"/>
    </location>
</feature>
<evidence type="ECO:0000256" key="1">
    <source>
        <dbReference type="SAM" id="MobiDB-lite"/>
    </source>
</evidence>
<gene>
    <name evidence="3" type="ORF">MWH26_08340</name>
</gene>
<reference evidence="3 4" key="1">
    <citation type="submission" date="2022-04" db="EMBL/GenBank/DDBJ databases">
        <title>Hymenobacter sp. isolated from the air.</title>
        <authorList>
            <person name="Won M."/>
            <person name="Lee C.-M."/>
            <person name="Woen H.-Y."/>
            <person name="Kwon S.-W."/>
        </authorList>
    </citation>
    <scope>NUCLEOTIDE SEQUENCE [LARGE SCALE GENOMIC DNA]</scope>
    <source>
        <strain evidence="4">5516 S-25</strain>
    </source>
</reference>
<dbReference type="EMBL" id="CP095848">
    <property type="protein sequence ID" value="UPL50901.1"/>
    <property type="molecule type" value="Genomic_DNA"/>
</dbReference>
<proteinExistence type="predicted"/>
<name>A0ABY4JDK6_9BACT</name>
<dbReference type="InterPro" id="IPR036680">
    <property type="entry name" value="SPOR-like_sf"/>
</dbReference>
<dbReference type="Pfam" id="PF18174">
    <property type="entry name" value="HU-CCDC81_bac_1"/>
    <property type="match status" value="1"/>
</dbReference>
<feature type="region of interest" description="Disordered" evidence="1">
    <location>
        <begin position="211"/>
        <end position="240"/>
    </location>
</feature>
<keyword evidence="4" id="KW-1185">Reference proteome</keyword>
<dbReference type="InterPro" id="IPR007730">
    <property type="entry name" value="SPOR-like_dom"/>
</dbReference>
<dbReference type="InterPro" id="IPR040495">
    <property type="entry name" value="HU-CCDC81_bac_1"/>
</dbReference>
<dbReference type="Pfam" id="PF05036">
    <property type="entry name" value="SPOR"/>
    <property type="match status" value="1"/>
</dbReference>
<dbReference type="Proteomes" id="UP000829647">
    <property type="component" value="Chromosome"/>
</dbReference>
<accession>A0ABY4JDK6</accession>
<protein>
    <submittedName>
        <fullName evidence="3">SPOR domain-containing protein</fullName>
    </submittedName>
</protein>
<dbReference type="PROSITE" id="PS51724">
    <property type="entry name" value="SPOR"/>
    <property type="match status" value="1"/>
</dbReference>
<evidence type="ECO:0000313" key="4">
    <source>
        <dbReference type="Proteomes" id="UP000829647"/>
    </source>
</evidence>
<dbReference type="Pfam" id="PF18175">
    <property type="entry name" value="HU-CCDC81_bac_2"/>
    <property type="match status" value="1"/>
</dbReference>
<organism evidence="3 4">
    <name type="scientific">Hymenobacter sublimis</name>
    <dbReference type="NCBI Taxonomy" id="2933777"/>
    <lineage>
        <taxon>Bacteria</taxon>
        <taxon>Pseudomonadati</taxon>
        <taxon>Bacteroidota</taxon>
        <taxon>Cytophagia</taxon>
        <taxon>Cytophagales</taxon>
        <taxon>Hymenobacteraceae</taxon>
        <taxon>Hymenobacter</taxon>
    </lineage>
</organism>
<dbReference type="RefSeq" id="WP_247976837.1">
    <property type="nucleotide sequence ID" value="NZ_CP095848.1"/>
</dbReference>
<evidence type="ECO:0000313" key="3">
    <source>
        <dbReference type="EMBL" id="UPL50901.1"/>
    </source>
</evidence>
<dbReference type="InterPro" id="IPR041268">
    <property type="entry name" value="HU-CCDC81_bac_2"/>
</dbReference>